<feature type="compositionally biased region" description="Basic and acidic residues" evidence="14">
    <location>
        <begin position="916"/>
        <end position="934"/>
    </location>
</feature>
<dbReference type="GO" id="GO:0006891">
    <property type="term" value="P:intra-Golgi vesicle-mediated transport"/>
    <property type="evidence" value="ECO:0007669"/>
    <property type="project" value="InterPro"/>
</dbReference>
<dbReference type="RefSeq" id="XP_035343258.1">
    <property type="nucleotide sequence ID" value="XM_035487365.1"/>
</dbReference>
<evidence type="ECO:0000256" key="9">
    <source>
        <dbReference type="ARBA" id="ARBA00023034"/>
    </source>
</evidence>
<sequence length="1218" mass="137061">MATDTPDPQNLKSWQETFQYPIPTVRKVEQELRRDIASNREKLRSLVGTRYRELLETAETIVEMNTENQEVEGKLASLGLRCNTNILSKKSDRSVEKPADDVENNRALAAQIALLHRCTTIIGRLLRKHKSLLLASKLMVISRFLYKALSQSTNAPSFVENLSAQLDNLRKTIRKRINRKLGSANSSIEDIIDSMSAFCLSYSSSPHDVLVHFHTVRLESIVRQLERRSHSRESVPKALNLYIHTLQNTKTLSSRRLPDALAKLQGQPLLNDADIQGLGELDLDVFGRWVASDVKNFTPWIKSDSLTKQSAEKLIKKWSKEAFARFSESSAAVLKDFDNFEDVLSLRKETLDLWLSAAPATMTHSSTSVLEGIRDIFNTQLKTILLNQAQGLASIGDAAKAHIDQWSQEEIKQTQSLWDSSLTSLEYSNGATTFKKVVTDTLLGRDTKVSSVLKLYDSWLVAIEHSRSLIVDLKHNRWEETLDDGDDDEKLDNDPATLLNEDDPHLLHEEQVNASRQAFLDLQTAFHTVTEAFGDADRSSKAAFLLRLIREVRRNGPSEILQDESLGFAQDIVPSLHDILAQEILAQVPVTNLLRPLKNTAQRLPGRSLWDGTPELPTQPLPATFQYFRRLVVAMERIGPDLWSPPAAAVLKAKLNIEVSESLSTKLKQLNDSVPQDEKDQKDTKQKDTEQSDDETEDSEEKTSNSTVVSKEGHPKPLHNARDWKIQLALDAFYLRDALSIDSSKNDLLDGFIERIQVEVEDGDSIIVCGNRLARAWSSGRRRTEHGTGSPRRINYIVIASWALSFSYNILNQHHHAMAAPRLPFLYPQLFRSVRSCEPTVRPFRFSTSAPTGFHTSHRRDQETFPPRRVQAVEPKIPPPSRTKNKPAKEPSAKSAKKNAISKSQASENAPQEAAQKQDSKSSVSEKELNDSEVVKNYQPNKEESADASAQSSEQSDAPPQQAKNEQKTSQEVPPPQNPLDAVLQMPQPSDMSLTRIVEDRQGIPHLTPTPYVHHFDSYSLVKDLQGGDFSEDQAITVMKAIRGILQDKLNHAEETLTSKSDSENEEYLFKAACSELQSSLQTSRHSEIERQRTSRTHLQHEADILNLRLNQELARLNDDLKGMRNDHKMTIREHQRGLDTGIQELNYRIAVSLASDGKSEAEGLRWVLTRRAALAIAFSARKSQPCLGPIYSVKTLTSNEQISHGHYVPEVLFSLHT</sequence>
<organism evidence="15 16">
    <name type="scientific">Talaromyces rugulosus</name>
    <name type="common">Penicillium rugulosum</name>
    <dbReference type="NCBI Taxonomy" id="121627"/>
    <lineage>
        <taxon>Eukaryota</taxon>
        <taxon>Fungi</taxon>
        <taxon>Dikarya</taxon>
        <taxon>Ascomycota</taxon>
        <taxon>Pezizomycotina</taxon>
        <taxon>Eurotiomycetes</taxon>
        <taxon>Eurotiomycetidae</taxon>
        <taxon>Eurotiales</taxon>
        <taxon>Trichocomaceae</taxon>
        <taxon>Talaromyces</taxon>
        <taxon>Talaromyces sect. Islandici</taxon>
    </lineage>
</organism>
<feature type="compositionally biased region" description="Acidic residues" evidence="14">
    <location>
        <begin position="691"/>
        <end position="700"/>
    </location>
</feature>
<protein>
    <recommendedName>
        <fullName evidence="4">Conserved oligomeric Golgi complex subunit 1</fullName>
    </recommendedName>
</protein>
<evidence type="ECO:0000256" key="5">
    <source>
        <dbReference type="ARBA" id="ARBA00022448"/>
    </source>
</evidence>
<feature type="compositionally biased region" description="Basic and acidic residues" evidence="14">
    <location>
        <begin position="676"/>
        <end position="690"/>
    </location>
</feature>
<keyword evidence="7" id="KW-0653">Protein transport</keyword>
<dbReference type="GO" id="GO:0005739">
    <property type="term" value="C:mitochondrion"/>
    <property type="evidence" value="ECO:0007669"/>
    <property type="project" value="UniProtKB-SubCell"/>
</dbReference>
<dbReference type="GO" id="GO:0015031">
    <property type="term" value="P:protein transport"/>
    <property type="evidence" value="ECO:0007669"/>
    <property type="project" value="UniProtKB-KW"/>
</dbReference>
<dbReference type="OrthoDB" id="46189at2759"/>
<evidence type="ECO:0000256" key="11">
    <source>
        <dbReference type="ARBA" id="ARBA00023128"/>
    </source>
</evidence>
<dbReference type="Gene3D" id="1.20.5.340">
    <property type="match status" value="1"/>
</dbReference>
<feature type="region of interest" description="Disordered" evidence="14">
    <location>
        <begin position="668"/>
        <end position="716"/>
    </location>
</feature>
<reference evidence="16" key="1">
    <citation type="submission" date="2020-06" db="EMBL/GenBank/DDBJ databases">
        <title>A chromosome-scale genome assembly of Talaromyces rugulosus W13939.</title>
        <authorList>
            <person name="Wang B."/>
            <person name="Guo L."/>
            <person name="Ye K."/>
            <person name="Wang L."/>
        </authorList>
    </citation>
    <scope>NUCLEOTIDE SEQUENCE [LARGE SCALE GENOMIC DNA]</scope>
    <source>
        <strain evidence="16">W13939</strain>
    </source>
</reference>
<keyword evidence="5" id="KW-0813">Transport</keyword>
<dbReference type="InterPro" id="IPR033370">
    <property type="entry name" value="COG1"/>
</dbReference>
<dbReference type="PANTHER" id="PTHR31658">
    <property type="entry name" value="CONSERVED OLIGOMERIC GOLGI COMPLEX SUBUNIT 1"/>
    <property type="match status" value="1"/>
</dbReference>
<dbReference type="InterPro" id="IPR024461">
    <property type="entry name" value="CCDC90-like"/>
</dbReference>
<evidence type="ECO:0000256" key="4">
    <source>
        <dbReference type="ARBA" id="ARBA00020978"/>
    </source>
</evidence>
<keyword evidence="11" id="KW-0496">Mitochondrion</keyword>
<evidence type="ECO:0000256" key="14">
    <source>
        <dbReference type="SAM" id="MobiDB-lite"/>
    </source>
</evidence>
<gene>
    <name evidence="15" type="ORF">TRUGW13939_04188</name>
</gene>
<dbReference type="AlphaFoldDB" id="A0A7H8QSX5"/>
<evidence type="ECO:0000313" key="15">
    <source>
        <dbReference type="EMBL" id="QKX57080.1"/>
    </source>
</evidence>
<comment type="subcellular location">
    <subcellularLocation>
        <location evidence="2">Golgi apparatus membrane</location>
        <topology evidence="2">Peripheral membrane protein</topology>
    </subcellularLocation>
    <subcellularLocation>
        <location evidence="1">Mitochondrion</location>
    </subcellularLocation>
</comment>
<name>A0A7H8QSX5_TALRU</name>
<keyword evidence="8" id="KW-1133">Transmembrane helix</keyword>
<evidence type="ECO:0000256" key="7">
    <source>
        <dbReference type="ARBA" id="ARBA00022927"/>
    </source>
</evidence>
<keyword evidence="12" id="KW-0472">Membrane</keyword>
<accession>A0A7H8QSX5</accession>
<evidence type="ECO:0000256" key="2">
    <source>
        <dbReference type="ARBA" id="ARBA00004395"/>
    </source>
</evidence>
<feature type="compositionally biased region" description="Low complexity" evidence="14">
    <location>
        <begin position="947"/>
        <end position="963"/>
    </location>
</feature>
<keyword evidence="6" id="KW-0812">Transmembrane</keyword>
<feature type="compositionally biased region" description="Polar residues" evidence="14">
    <location>
        <begin position="846"/>
        <end position="855"/>
    </location>
</feature>
<dbReference type="Pfam" id="PF07798">
    <property type="entry name" value="CCDC90-like"/>
    <property type="match status" value="1"/>
</dbReference>
<feature type="compositionally biased region" description="Low complexity" evidence="14">
    <location>
        <begin position="898"/>
        <end position="907"/>
    </location>
</feature>
<dbReference type="GO" id="GO:0000139">
    <property type="term" value="C:Golgi membrane"/>
    <property type="evidence" value="ECO:0007669"/>
    <property type="project" value="UniProtKB-SubCell"/>
</dbReference>
<comment type="similarity">
    <text evidence="3">Belongs to the COG1 family.</text>
</comment>
<dbReference type="Proteomes" id="UP000509510">
    <property type="component" value="Chromosome II"/>
</dbReference>
<feature type="region of interest" description="Disordered" evidence="14">
    <location>
        <begin position="845"/>
        <end position="985"/>
    </location>
</feature>
<keyword evidence="10 13" id="KW-0175">Coiled coil</keyword>
<keyword evidence="9" id="KW-0333">Golgi apparatus</keyword>
<dbReference type="PANTHER" id="PTHR31658:SF0">
    <property type="entry name" value="CONSERVED OLIGOMERIC GOLGI COMPLEX SUBUNIT 1"/>
    <property type="match status" value="1"/>
</dbReference>
<evidence type="ECO:0000256" key="13">
    <source>
        <dbReference type="SAM" id="Coils"/>
    </source>
</evidence>
<feature type="coiled-coil region" evidence="13">
    <location>
        <begin position="1107"/>
        <end position="1134"/>
    </location>
</feature>
<evidence type="ECO:0000256" key="1">
    <source>
        <dbReference type="ARBA" id="ARBA00004173"/>
    </source>
</evidence>
<evidence type="ECO:0000256" key="8">
    <source>
        <dbReference type="ARBA" id="ARBA00022989"/>
    </source>
</evidence>
<evidence type="ECO:0000256" key="3">
    <source>
        <dbReference type="ARBA" id="ARBA00006653"/>
    </source>
</evidence>
<evidence type="ECO:0000256" key="10">
    <source>
        <dbReference type="ARBA" id="ARBA00023054"/>
    </source>
</evidence>
<dbReference type="GeneID" id="55991690"/>
<dbReference type="Pfam" id="PF08700">
    <property type="entry name" value="VPS51_Exo84_N"/>
    <property type="match status" value="1"/>
</dbReference>
<dbReference type="KEGG" id="trg:TRUGW13939_04188"/>
<dbReference type="GO" id="GO:0017119">
    <property type="term" value="C:Golgi transport complex"/>
    <property type="evidence" value="ECO:0007669"/>
    <property type="project" value="InterPro"/>
</dbReference>
<dbReference type="EMBL" id="CP055899">
    <property type="protein sequence ID" value="QKX57080.1"/>
    <property type="molecule type" value="Genomic_DNA"/>
</dbReference>
<proteinExistence type="inferred from homology"/>
<evidence type="ECO:0000256" key="6">
    <source>
        <dbReference type="ARBA" id="ARBA00022692"/>
    </source>
</evidence>
<keyword evidence="16" id="KW-1185">Reference proteome</keyword>
<evidence type="ECO:0000256" key="12">
    <source>
        <dbReference type="ARBA" id="ARBA00023136"/>
    </source>
</evidence>
<evidence type="ECO:0000313" key="16">
    <source>
        <dbReference type="Proteomes" id="UP000509510"/>
    </source>
</evidence>